<dbReference type="BioCyc" id="CNIT1237085:G1324-747-MONOMER"/>
<reference evidence="1 2" key="1">
    <citation type="journal article" date="2012" name="Environ. Microbiol.">
        <title>The genome of the ammonia-oxidizing Candidatus Nitrososphaera gargensis: insights into metabolic versatility and environmental adaptations.</title>
        <authorList>
            <person name="Spang A."/>
            <person name="Poehlein A."/>
            <person name="Offre P."/>
            <person name="Zumbragel S."/>
            <person name="Haider S."/>
            <person name="Rychlik N."/>
            <person name="Nowka B."/>
            <person name="Schmeisser C."/>
            <person name="Lebedeva E.V."/>
            <person name="Rattei T."/>
            <person name="Bohm C."/>
            <person name="Schmid M."/>
            <person name="Galushko A."/>
            <person name="Hatzenpichler R."/>
            <person name="Weinmaier T."/>
            <person name="Daniel R."/>
            <person name="Schleper C."/>
            <person name="Spieck E."/>
            <person name="Streit W."/>
            <person name="Wagner M."/>
        </authorList>
    </citation>
    <scope>NUCLEOTIDE SEQUENCE [LARGE SCALE GENOMIC DNA]</scope>
    <source>
        <strain evidence="2">Ga9.2</strain>
    </source>
</reference>
<dbReference type="GeneID" id="58787643"/>
<proteinExistence type="predicted"/>
<dbReference type="KEGG" id="nga:Ngar_c07490"/>
<dbReference type="HOGENOM" id="CLU_2353299_0_0_2"/>
<evidence type="ECO:0000313" key="2">
    <source>
        <dbReference type="Proteomes" id="UP000008037"/>
    </source>
</evidence>
<sequence>MSYLICTGNEAVSKEASIIINDWRPLRIDSRGWVVVVKNVNGLDNVKEFYPAGEWKKAYEYLKIQSELRALLFSELTAEQINEYRMAIGLPPSEGL</sequence>
<dbReference type="AlphaFoldDB" id="K0II88"/>
<dbReference type="EMBL" id="CP002408">
    <property type="protein sequence ID" value="AFU57692.1"/>
    <property type="molecule type" value="Genomic_DNA"/>
</dbReference>
<dbReference type="RefSeq" id="WP_015018237.1">
    <property type="nucleotide sequence ID" value="NC_018719.1"/>
</dbReference>
<organism evidence="1 2">
    <name type="scientific">Nitrososphaera gargensis (strain Ga9.2)</name>
    <dbReference type="NCBI Taxonomy" id="1237085"/>
    <lineage>
        <taxon>Archaea</taxon>
        <taxon>Nitrososphaerota</taxon>
        <taxon>Nitrososphaeria</taxon>
        <taxon>Nitrososphaerales</taxon>
        <taxon>Nitrososphaeraceae</taxon>
        <taxon>Nitrososphaera</taxon>
    </lineage>
</organism>
<accession>K0II88</accession>
<evidence type="ECO:0000313" key="1">
    <source>
        <dbReference type="EMBL" id="AFU57692.1"/>
    </source>
</evidence>
<gene>
    <name evidence="1" type="ordered locus">Ngar_c07490</name>
</gene>
<dbReference type="Proteomes" id="UP000008037">
    <property type="component" value="Chromosome"/>
</dbReference>
<name>K0II88_NITGG</name>
<dbReference type="InParanoid" id="K0II88"/>
<protein>
    <submittedName>
        <fullName evidence="1">Uncharacterized protein</fullName>
    </submittedName>
</protein>
<keyword evidence="2" id="KW-1185">Reference proteome</keyword>